<organism evidence="1">
    <name type="scientific">Spongospora subterranea</name>
    <dbReference type="NCBI Taxonomy" id="70186"/>
    <lineage>
        <taxon>Eukaryota</taxon>
        <taxon>Sar</taxon>
        <taxon>Rhizaria</taxon>
        <taxon>Endomyxa</taxon>
        <taxon>Phytomyxea</taxon>
        <taxon>Plasmodiophorida</taxon>
        <taxon>Plasmodiophoridae</taxon>
        <taxon>Spongospora</taxon>
    </lineage>
</organism>
<dbReference type="EMBL" id="HACM01011333">
    <property type="protein sequence ID" value="CRZ11775.1"/>
    <property type="molecule type" value="Transcribed_RNA"/>
</dbReference>
<accession>A0A0H5RC09</accession>
<sequence>MIRKVYVEWLNEGRAHVRMPSQRGLKRQIWVDNYGGHNDCLEILKVLDEQNIRIRKLVACATDKVQPCDSFAISKIKDAWMTLWDDYKFHAIKDNKWKDRGRIPVLGVLRSMMS</sequence>
<proteinExistence type="predicted"/>
<name>A0A0H5RC09_9EUKA</name>
<dbReference type="AlphaFoldDB" id="A0A0H5RC09"/>
<protein>
    <recommendedName>
        <fullName evidence="2">DDE-1 domain-containing protein</fullName>
    </recommendedName>
</protein>
<evidence type="ECO:0008006" key="2">
    <source>
        <dbReference type="Google" id="ProtNLM"/>
    </source>
</evidence>
<reference evidence="1" key="1">
    <citation type="submission" date="2015-04" db="EMBL/GenBank/DDBJ databases">
        <title>The genome sequence of the plant pathogenic Rhizarian Plasmodiophora brassicae reveals insights in its biotrophic life cycle and the origin of chitin synthesis.</title>
        <authorList>
            <person name="Schwelm A."/>
            <person name="Fogelqvist J."/>
            <person name="Knaust A."/>
            <person name="Julke S."/>
            <person name="Lilja T."/>
            <person name="Dhandapani V."/>
            <person name="Bonilla-Rosso G."/>
            <person name="Karlsson M."/>
            <person name="Shevchenko A."/>
            <person name="Choi S.R."/>
            <person name="Kim H.G."/>
            <person name="Park J.Y."/>
            <person name="Lim Y.P."/>
            <person name="Ludwig-Muller J."/>
            <person name="Dixelius C."/>
        </authorList>
    </citation>
    <scope>NUCLEOTIDE SEQUENCE</scope>
    <source>
        <tissue evidence="1">Potato root galls</tissue>
    </source>
</reference>
<evidence type="ECO:0000313" key="1">
    <source>
        <dbReference type="EMBL" id="CRZ11775.1"/>
    </source>
</evidence>